<reference evidence="2" key="1">
    <citation type="submission" date="2016-10" db="EMBL/GenBank/DDBJ databases">
        <authorList>
            <person name="Varghese N."/>
            <person name="Submissions S."/>
        </authorList>
    </citation>
    <scope>NUCLEOTIDE SEQUENCE [LARGE SCALE GENOMIC DNA]</scope>
    <source>
        <strain evidence="2">IBRC-M 10655</strain>
    </source>
</reference>
<sequence length="294" mass="33011">MFSEPDFAYDSTMPSFAAALRSAIDAKGLGLVRIQDRLNRRGVSVSLATLSYWQTGRSRPARQSSLAVVRHLEDILDVPRGALTALIDPHRPAMGAFWPRETPVEDAVSGVDIGWDDRLTRLSQHDRVVVGGDRGERTSTSRQVLRAEADGPDRWIVINHIDEHDRALPTIRPLRNCHLGRTISRPESGLLVAELVFDTVLRRGETIVLEHELVSRPPHPLATNYERKFRLPVREYVLEVCFDPAAAPGRCEQFARTAGNAERVRPMAVDDRHTVHSVALDFGPGCFGFRWDWD</sequence>
<dbReference type="STRING" id="504798.SAMN05421871_106291"/>
<evidence type="ECO:0000313" key="2">
    <source>
        <dbReference type="Proteomes" id="UP000199651"/>
    </source>
</evidence>
<evidence type="ECO:0000313" key="1">
    <source>
        <dbReference type="EMBL" id="SDP05462.1"/>
    </source>
</evidence>
<keyword evidence="2" id="KW-1185">Reference proteome</keyword>
<accession>A0A1H0PK13</accession>
<dbReference type="OrthoDB" id="3690688at2"/>
<dbReference type="EMBL" id="FNJB01000006">
    <property type="protein sequence ID" value="SDP05462.1"/>
    <property type="molecule type" value="Genomic_DNA"/>
</dbReference>
<dbReference type="AlphaFoldDB" id="A0A1H0PK13"/>
<organism evidence="1 2">
    <name type="scientific">Actinokineospora alba</name>
    <dbReference type="NCBI Taxonomy" id="504798"/>
    <lineage>
        <taxon>Bacteria</taxon>
        <taxon>Bacillati</taxon>
        <taxon>Actinomycetota</taxon>
        <taxon>Actinomycetes</taxon>
        <taxon>Pseudonocardiales</taxon>
        <taxon>Pseudonocardiaceae</taxon>
        <taxon>Actinokineospora</taxon>
    </lineage>
</organism>
<evidence type="ECO:0008006" key="3">
    <source>
        <dbReference type="Google" id="ProtNLM"/>
    </source>
</evidence>
<protein>
    <recommendedName>
        <fullName evidence="3">XRE family transcriptional regulator</fullName>
    </recommendedName>
</protein>
<proteinExistence type="predicted"/>
<gene>
    <name evidence="1" type="ORF">SAMN05192558_106161</name>
</gene>
<name>A0A1H0PK13_9PSEU</name>
<dbReference type="RefSeq" id="WP_091376122.1">
    <property type="nucleotide sequence ID" value="NZ_FNDV01000006.1"/>
</dbReference>
<dbReference type="Proteomes" id="UP000199651">
    <property type="component" value="Unassembled WGS sequence"/>
</dbReference>